<dbReference type="EMBL" id="JACWUN010000010">
    <property type="protein sequence ID" value="MBD1400972.1"/>
    <property type="molecule type" value="Genomic_DNA"/>
</dbReference>
<evidence type="ECO:0000256" key="2">
    <source>
        <dbReference type="ARBA" id="ARBA00022803"/>
    </source>
</evidence>
<keyword evidence="2 4" id="KW-0802">TPR repeat</keyword>
<dbReference type="AlphaFoldDB" id="A0A8J6QNL6"/>
<name>A0A8J6QNL6_9BACT</name>
<keyword evidence="1" id="KW-0677">Repeat</keyword>
<accession>A0A8J6QNL6</accession>
<keyword evidence="5" id="KW-0472">Membrane</keyword>
<organism evidence="7 8">
    <name type="scientific">Pelovirga terrestris</name>
    <dbReference type="NCBI Taxonomy" id="2771352"/>
    <lineage>
        <taxon>Bacteria</taxon>
        <taxon>Pseudomonadati</taxon>
        <taxon>Thermodesulfobacteriota</taxon>
        <taxon>Desulfuromonadia</taxon>
        <taxon>Geobacterales</taxon>
        <taxon>Geobacteraceae</taxon>
        <taxon>Pelovirga</taxon>
    </lineage>
</organism>
<feature type="domain" description="Cytochrome c-type biogenesis protein H TPR" evidence="6">
    <location>
        <begin position="62"/>
        <end position="167"/>
    </location>
</feature>
<reference evidence="7" key="1">
    <citation type="submission" date="2020-09" db="EMBL/GenBank/DDBJ databases">
        <title>Pelobacter alkaliphilus sp. nov., a novel anaerobic arsenate-reducing bacterium from terrestrial mud volcano.</title>
        <authorList>
            <person name="Khomyakova M.A."/>
            <person name="Merkel A.Y."/>
            <person name="Slobodkin A.I."/>
        </authorList>
    </citation>
    <scope>NUCLEOTIDE SEQUENCE</scope>
    <source>
        <strain evidence="7">M08fum</strain>
    </source>
</reference>
<dbReference type="InterPro" id="IPR056413">
    <property type="entry name" value="TPR_CcmH_CycH"/>
</dbReference>
<dbReference type="SMART" id="SM00028">
    <property type="entry name" value="TPR"/>
    <property type="match status" value="3"/>
</dbReference>
<keyword evidence="8" id="KW-1185">Reference proteome</keyword>
<evidence type="ECO:0000313" key="7">
    <source>
        <dbReference type="EMBL" id="MBD1400972.1"/>
    </source>
</evidence>
<feature type="repeat" description="TPR" evidence="4">
    <location>
        <begin position="69"/>
        <end position="102"/>
    </location>
</feature>
<gene>
    <name evidence="7" type="ORF">ICT70_09830</name>
</gene>
<evidence type="ECO:0000259" key="6">
    <source>
        <dbReference type="Pfam" id="PF23914"/>
    </source>
</evidence>
<keyword evidence="5" id="KW-1133">Transmembrane helix</keyword>
<evidence type="ECO:0000256" key="4">
    <source>
        <dbReference type="PROSITE-ProRule" id="PRU00339"/>
    </source>
</evidence>
<dbReference type="PROSITE" id="PS50005">
    <property type="entry name" value="TPR"/>
    <property type="match status" value="2"/>
</dbReference>
<sequence length="195" mass="21644">MKKETIVFAVVALIIGVLGGIIYSNWQRDTAQPAAGGGAPPSAAGVPLVNYQQQINTLEGILAREPENRNAWVQLGNNYYGSDQAIKAIEAYDKALELGPDDPNVLTDQGTMFRRVGWYDRAVNNFQRAAELDPNHVQSRYNMGVVYRYDLQDFPKAIAAWESFLALNPGGNVEQIRTEVDFMKNHPPMPQAPRP</sequence>
<dbReference type="InterPro" id="IPR051685">
    <property type="entry name" value="Ycf3/AcsC/BcsC/TPR_MFPF"/>
</dbReference>
<evidence type="ECO:0000256" key="3">
    <source>
        <dbReference type="ARBA" id="ARBA00023078"/>
    </source>
</evidence>
<evidence type="ECO:0000256" key="5">
    <source>
        <dbReference type="SAM" id="Phobius"/>
    </source>
</evidence>
<dbReference type="RefSeq" id="WP_191156069.1">
    <property type="nucleotide sequence ID" value="NZ_JACWUN010000010.1"/>
</dbReference>
<feature type="repeat" description="TPR" evidence="4">
    <location>
        <begin position="103"/>
        <end position="136"/>
    </location>
</feature>
<dbReference type="SUPFAM" id="SSF48452">
    <property type="entry name" value="TPR-like"/>
    <property type="match status" value="1"/>
</dbReference>
<keyword evidence="5" id="KW-0812">Transmembrane</keyword>
<evidence type="ECO:0000256" key="1">
    <source>
        <dbReference type="ARBA" id="ARBA00022737"/>
    </source>
</evidence>
<evidence type="ECO:0000313" key="8">
    <source>
        <dbReference type="Proteomes" id="UP000632828"/>
    </source>
</evidence>
<dbReference type="PANTHER" id="PTHR44943:SF9">
    <property type="entry name" value="TPR-REPEAT-CONTAINING PROTEIN"/>
    <property type="match status" value="1"/>
</dbReference>
<keyword evidence="3" id="KW-0793">Thylakoid</keyword>
<dbReference type="PANTHER" id="PTHR44943">
    <property type="entry name" value="CELLULOSE SYNTHASE OPERON PROTEIN C"/>
    <property type="match status" value="1"/>
</dbReference>
<dbReference type="Gene3D" id="1.25.40.10">
    <property type="entry name" value="Tetratricopeptide repeat domain"/>
    <property type="match status" value="2"/>
</dbReference>
<dbReference type="InterPro" id="IPR019734">
    <property type="entry name" value="TPR_rpt"/>
</dbReference>
<proteinExistence type="predicted"/>
<dbReference type="Pfam" id="PF23914">
    <property type="entry name" value="TPR_CcmH_CycH"/>
    <property type="match status" value="1"/>
</dbReference>
<protein>
    <submittedName>
        <fullName evidence="7">Tetratricopeptide repeat protein</fullName>
    </submittedName>
</protein>
<dbReference type="Proteomes" id="UP000632828">
    <property type="component" value="Unassembled WGS sequence"/>
</dbReference>
<feature type="transmembrane region" description="Helical" evidence="5">
    <location>
        <begin position="6"/>
        <end position="26"/>
    </location>
</feature>
<comment type="caution">
    <text evidence="7">The sequence shown here is derived from an EMBL/GenBank/DDBJ whole genome shotgun (WGS) entry which is preliminary data.</text>
</comment>
<dbReference type="InterPro" id="IPR011990">
    <property type="entry name" value="TPR-like_helical_dom_sf"/>
</dbReference>